<keyword evidence="1" id="KW-0732">Signal</keyword>
<name>A0A4R3M3C5_9HYPH</name>
<dbReference type="Proteomes" id="UP000294664">
    <property type="component" value="Unassembled WGS sequence"/>
</dbReference>
<reference evidence="2 3" key="1">
    <citation type="submission" date="2019-03" db="EMBL/GenBank/DDBJ databases">
        <title>Genomic Encyclopedia of Type Strains, Phase IV (KMG-IV): sequencing the most valuable type-strain genomes for metagenomic binning, comparative biology and taxonomic classification.</title>
        <authorList>
            <person name="Goeker M."/>
        </authorList>
    </citation>
    <scope>NUCLEOTIDE SEQUENCE [LARGE SCALE GENOMIC DNA]</scope>
    <source>
        <strain evidence="2 3">DSM 9035</strain>
    </source>
</reference>
<evidence type="ECO:0000313" key="3">
    <source>
        <dbReference type="Proteomes" id="UP000294664"/>
    </source>
</evidence>
<feature type="chain" id="PRO_5020596533" evidence="1">
    <location>
        <begin position="23"/>
        <end position="170"/>
    </location>
</feature>
<feature type="signal peptide" evidence="1">
    <location>
        <begin position="1"/>
        <end position="22"/>
    </location>
</feature>
<evidence type="ECO:0000256" key="1">
    <source>
        <dbReference type="SAM" id="SignalP"/>
    </source>
</evidence>
<keyword evidence="3" id="KW-1185">Reference proteome</keyword>
<accession>A0A4R3M3C5</accession>
<gene>
    <name evidence="2" type="ORF">EDC64_101199</name>
</gene>
<comment type="caution">
    <text evidence="2">The sequence shown here is derived from an EMBL/GenBank/DDBJ whole genome shotgun (WGS) entry which is preliminary data.</text>
</comment>
<protein>
    <submittedName>
        <fullName evidence="2">Uncharacterized protein</fullName>
    </submittedName>
</protein>
<sequence length="170" mass="17963">MRCTRLCAIAALLLLAGPSAFAQPQGAQGFDVACPPTLDLTYQGVAQLSFEGKEFDMSGWTPGFAPASARLIEADVTPPADAKGERMSGMADNAETAKPGQPLIYTIWQKGKAEPDYAAVVTCGYEGGLALQKAIPRAVHSCTLRAATRKAAATDPSTRRFYTSAVFSCR</sequence>
<dbReference type="OrthoDB" id="8449714at2"/>
<dbReference type="AlphaFoldDB" id="A0A4R3M3C5"/>
<evidence type="ECO:0000313" key="2">
    <source>
        <dbReference type="EMBL" id="TCT07680.1"/>
    </source>
</evidence>
<dbReference type="RefSeq" id="WP_132028750.1">
    <property type="nucleotide sequence ID" value="NZ_SMAI01000001.1"/>
</dbReference>
<proteinExistence type="predicted"/>
<organism evidence="2 3">
    <name type="scientific">Aquabacter spiritensis</name>
    <dbReference type="NCBI Taxonomy" id="933073"/>
    <lineage>
        <taxon>Bacteria</taxon>
        <taxon>Pseudomonadati</taxon>
        <taxon>Pseudomonadota</taxon>
        <taxon>Alphaproteobacteria</taxon>
        <taxon>Hyphomicrobiales</taxon>
        <taxon>Xanthobacteraceae</taxon>
        <taxon>Aquabacter</taxon>
    </lineage>
</organism>
<dbReference type="EMBL" id="SMAI01000001">
    <property type="protein sequence ID" value="TCT07680.1"/>
    <property type="molecule type" value="Genomic_DNA"/>
</dbReference>